<dbReference type="PANTHER" id="PTHR30204:SF90">
    <property type="entry name" value="HTH-TYPE TRANSCRIPTIONAL ACTIVATOR MTA"/>
    <property type="match status" value="1"/>
</dbReference>
<evidence type="ECO:0000313" key="3">
    <source>
        <dbReference type="EMBL" id="KIS22868.1"/>
    </source>
</evidence>
<proteinExistence type="predicted"/>
<dbReference type="EMBL" id="JXSU01000007">
    <property type="protein sequence ID" value="KIS22868.1"/>
    <property type="molecule type" value="Genomic_DNA"/>
</dbReference>
<protein>
    <submittedName>
        <fullName evidence="3">MerR family transcriptional regulator</fullName>
    </submittedName>
</protein>
<dbReference type="Pfam" id="PF13411">
    <property type="entry name" value="MerR_1"/>
    <property type="match status" value="1"/>
</dbReference>
<dbReference type="SUPFAM" id="SSF46955">
    <property type="entry name" value="Putative DNA-binding domain"/>
    <property type="match status" value="1"/>
</dbReference>
<dbReference type="RefSeq" id="WP_003489103.1">
    <property type="nucleotide sequence ID" value="NZ_JXSU01000007.1"/>
</dbReference>
<dbReference type="PROSITE" id="PS50937">
    <property type="entry name" value="HTH_MERR_2"/>
    <property type="match status" value="1"/>
</dbReference>
<dbReference type="CDD" id="cd01106">
    <property type="entry name" value="HTH_TipAL-Mta"/>
    <property type="match status" value="1"/>
</dbReference>
<dbReference type="InterPro" id="IPR047057">
    <property type="entry name" value="MerR_fam"/>
</dbReference>
<gene>
    <name evidence="3" type="ORF">N495_04480</name>
</gene>
<sequence length="390" mass="45675">MRTVKQVSDLAGISVRALHYYDEIGLLKPSEITEAGYRLYDDEALKTLQQILFFKELDIPLKDVKEIMSSPYFDKMQALKNQKKMLMLKRKRLDGLIELINKTLKGANTMSFKEFDMAEYYNVLEEFKKENKDRVIKNWGSIDKSDEMIEKMKANETKIAKNIIKQYASIKKCAEAVRNELNNDMLITRKEKYDEFKNDFLYDKHPKLKELYKKLTADLSKDTSSKEIQEIAKEITDIAKKDYEIFKTDRGDNTWYYMMTNSLEPKWIEEVDKKYGRGAAKFIGETFKIYLQDKQPKLEILYKKLTDDLSKDPTSKEIQQIVSEIAATTKRNYEFYKGNTGLDYKGFFSVMADIYLSNTNKGMNAVDKRYGKDASKFIGEALKFYSEHSK</sequence>
<dbReference type="PANTHER" id="PTHR30204">
    <property type="entry name" value="REDOX-CYCLING DRUG-SENSING TRANSCRIPTIONAL ACTIVATOR SOXR"/>
    <property type="match status" value="1"/>
</dbReference>
<dbReference type="GO" id="GO:0003700">
    <property type="term" value="F:DNA-binding transcription factor activity"/>
    <property type="evidence" value="ECO:0007669"/>
    <property type="project" value="InterPro"/>
</dbReference>
<dbReference type="Gene3D" id="1.10.1660.10">
    <property type="match status" value="1"/>
</dbReference>
<keyword evidence="1" id="KW-0238">DNA-binding</keyword>
<comment type="caution">
    <text evidence="3">The sequence shown here is derived from an EMBL/GenBank/DDBJ whole genome shotgun (WGS) entry which is preliminary data.</text>
</comment>
<reference evidence="3 4" key="1">
    <citation type="submission" date="2014-06" db="EMBL/GenBank/DDBJ databases">
        <title>Genome characterization of distinct group I Clostridium botulinum lineages.</title>
        <authorList>
            <person name="Giordani F."/>
            <person name="Anselmo A."/>
            <person name="Fillo S."/>
            <person name="Palozzi A.M."/>
            <person name="Fortunato A."/>
            <person name="Gentile B."/>
            <person name="Ciammaruconi A."/>
            <person name="Anniballi F."/>
            <person name="De Medici D."/>
            <person name="Lista F."/>
        </authorList>
    </citation>
    <scope>NUCLEOTIDE SEQUENCE [LARGE SCALE GENOMIC DNA]</scope>
    <source>
        <strain evidence="3 4">B2 450</strain>
    </source>
</reference>
<feature type="domain" description="HTH merR-type" evidence="2">
    <location>
        <begin position="1"/>
        <end position="70"/>
    </location>
</feature>
<dbReference type="OrthoDB" id="9814833at2"/>
<dbReference type="Pfam" id="PF07739">
    <property type="entry name" value="TipAS"/>
    <property type="match status" value="1"/>
</dbReference>
<dbReference type="InterPro" id="IPR000551">
    <property type="entry name" value="MerR-type_HTH_dom"/>
</dbReference>
<evidence type="ECO:0000259" key="2">
    <source>
        <dbReference type="PROSITE" id="PS50937"/>
    </source>
</evidence>
<evidence type="ECO:0000313" key="4">
    <source>
        <dbReference type="Proteomes" id="UP000032250"/>
    </source>
</evidence>
<evidence type="ECO:0000256" key="1">
    <source>
        <dbReference type="ARBA" id="ARBA00023125"/>
    </source>
</evidence>
<dbReference type="InterPro" id="IPR009061">
    <property type="entry name" value="DNA-bd_dom_put_sf"/>
</dbReference>
<dbReference type="SMART" id="SM00422">
    <property type="entry name" value="HTH_MERR"/>
    <property type="match status" value="1"/>
</dbReference>
<dbReference type="PATRIC" id="fig|1379739.3.peg.1218"/>
<dbReference type="GO" id="GO:0003677">
    <property type="term" value="F:DNA binding"/>
    <property type="evidence" value="ECO:0007669"/>
    <property type="project" value="UniProtKB-KW"/>
</dbReference>
<dbReference type="InterPro" id="IPR012925">
    <property type="entry name" value="TipAS_dom"/>
</dbReference>
<dbReference type="HOGENOM" id="CLU_060077_0_0_9"/>
<name>A0A0D0ZW15_CLOBO</name>
<organism evidence="3 4">
    <name type="scientific">Clostridium botulinum B2 450</name>
    <dbReference type="NCBI Taxonomy" id="1379739"/>
    <lineage>
        <taxon>Bacteria</taxon>
        <taxon>Bacillati</taxon>
        <taxon>Bacillota</taxon>
        <taxon>Clostridia</taxon>
        <taxon>Eubacteriales</taxon>
        <taxon>Clostridiaceae</taxon>
        <taxon>Clostridium</taxon>
    </lineage>
</organism>
<dbReference type="AlphaFoldDB" id="A0A0D0ZW15"/>
<accession>A0A0D0ZW15</accession>
<dbReference type="Proteomes" id="UP000032250">
    <property type="component" value="Unassembled WGS sequence"/>
</dbReference>